<evidence type="ECO:0000313" key="1">
    <source>
        <dbReference type="EMBL" id="KAK5978706.1"/>
    </source>
</evidence>
<dbReference type="AlphaFoldDB" id="A0AAN8IM86"/>
<gene>
    <name evidence="1" type="ORF">GCK32_016794</name>
</gene>
<reference evidence="1 2" key="1">
    <citation type="submission" date="2019-10" db="EMBL/GenBank/DDBJ databases">
        <title>Assembly and Annotation for the nematode Trichostrongylus colubriformis.</title>
        <authorList>
            <person name="Martin J."/>
        </authorList>
    </citation>
    <scope>NUCLEOTIDE SEQUENCE [LARGE SCALE GENOMIC DNA]</scope>
    <source>
        <strain evidence="1">G859</strain>
        <tissue evidence="1">Whole worm</tissue>
    </source>
</reference>
<keyword evidence="2" id="KW-1185">Reference proteome</keyword>
<sequence length="188" mass="21236">DVQRVYENCNLHEYFGRSYRYGWLEDFRPFNGISVANVDTDLENIISVIPDELHGALFLAGYGRGSTILLRVPWSLEQQTSLSPILWSGESFPQSRFSISLDKSGDAVFILNGTVVAVMYITCSDLYKTCEELSQGGWMDPLSCVWCADEQRQVMVTLDDELPCTSPITRVCPPTVYHVGFSYLTILR</sequence>
<proteinExistence type="predicted"/>
<protein>
    <submittedName>
        <fullName evidence="1">Uncharacterized protein</fullName>
    </submittedName>
</protein>
<name>A0AAN8IM86_TRICO</name>
<dbReference type="EMBL" id="WIXE01009120">
    <property type="protein sequence ID" value="KAK5978706.1"/>
    <property type="molecule type" value="Genomic_DNA"/>
</dbReference>
<comment type="caution">
    <text evidence="1">The sequence shown here is derived from an EMBL/GenBank/DDBJ whole genome shotgun (WGS) entry which is preliminary data.</text>
</comment>
<feature type="non-terminal residue" evidence="1">
    <location>
        <position position="1"/>
    </location>
</feature>
<evidence type="ECO:0000313" key="2">
    <source>
        <dbReference type="Proteomes" id="UP001331761"/>
    </source>
</evidence>
<accession>A0AAN8IM86</accession>
<organism evidence="1 2">
    <name type="scientific">Trichostrongylus colubriformis</name>
    <name type="common">Black scour worm</name>
    <dbReference type="NCBI Taxonomy" id="6319"/>
    <lineage>
        <taxon>Eukaryota</taxon>
        <taxon>Metazoa</taxon>
        <taxon>Ecdysozoa</taxon>
        <taxon>Nematoda</taxon>
        <taxon>Chromadorea</taxon>
        <taxon>Rhabditida</taxon>
        <taxon>Rhabditina</taxon>
        <taxon>Rhabditomorpha</taxon>
        <taxon>Strongyloidea</taxon>
        <taxon>Trichostrongylidae</taxon>
        <taxon>Trichostrongylus</taxon>
    </lineage>
</organism>
<dbReference type="Proteomes" id="UP001331761">
    <property type="component" value="Unassembled WGS sequence"/>
</dbReference>